<reference evidence="1 2" key="1">
    <citation type="journal article" date="2012" name="J. Bacteriol.">
        <title>Complete Genome Sequence of Paenibacillus mucilaginosus 3016, a Bacterium Functional as Microbial Fertilizer.</title>
        <authorList>
            <person name="Ma M."/>
            <person name="Wang Z."/>
            <person name="Li L."/>
            <person name="Jiang X."/>
            <person name="Guan D."/>
            <person name="Cao F."/>
            <person name="Chen H."/>
            <person name="Wang X."/>
            <person name="Shen D."/>
            <person name="Du B."/>
            <person name="Li J."/>
        </authorList>
    </citation>
    <scope>NUCLEOTIDE SEQUENCE [LARGE SCALE GENOMIC DNA]</scope>
    <source>
        <strain evidence="1 2">3016</strain>
    </source>
</reference>
<protein>
    <submittedName>
        <fullName evidence="1">Uncharacterized protein</fullName>
    </submittedName>
</protein>
<name>H6NF26_9BACL</name>
<dbReference type="EMBL" id="CP003235">
    <property type="protein sequence ID" value="AFC29033.1"/>
    <property type="molecule type" value="Genomic_DNA"/>
</dbReference>
<keyword evidence="2" id="KW-1185">Reference proteome</keyword>
<evidence type="ECO:0000313" key="1">
    <source>
        <dbReference type="EMBL" id="AFC29033.1"/>
    </source>
</evidence>
<proteinExistence type="predicted"/>
<evidence type="ECO:0000313" key="2">
    <source>
        <dbReference type="Proteomes" id="UP000007523"/>
    </source>
</evidence>
<dbReference type="HOGENOM" id="CLU_2771975_0_0_9"/>
<gene>
    <name evidence="1" type="ORF">PM3016_2137</name>
</gene>
<organism evidence="1 2">
    <name type="scientific">Paenibacillus mucilaginosus 3016</name>
    <dbReference type="NCBI Taxonomy" id="1116391"/>
    <lineage>
        <taxon>Bacteria</taxon>
        <taxon>Bacillati</taxon>
        <taxon>Bacillota</taxon>
        <taxon>Bacilli</taxon>
        <taxon>Bacillales</taxon>
        <taxon>Paenibacillaceae</taxon>
        <taxon>Paenibacillus</taxon>
    </lineage>
</organism>
<dbReference type="Proteomes" id="UP000007523">
    <property type="component" value="Chromosome"/>
</dbReference>
<dbReference type="AlphaFoldDB" id="H6NF26"/>
<sequence length="69" mass="7391">MGIALLKWKYNWKKNAVTVKQNVLTPDMAAALREIIEAKSQAAAAMEAANRSIGSKIFGSFGGGSVYES</sequence>
<accession>H6NF26</accession>
<dbReference type="KEGG" id="pmq:PM3016_2137"/>